<gene>
    <name evidence="2" type="ORF">QWY81_12090</name>
</gene>
<dbReference type="InterPro" id="IPR000212">
    <property type="entry name" value="DNA_helicase_UvrD/REP"/>
</dbReference>
<proteinExistence type="predicted"/>
<reference evidence="2 3" key="1">
    <citation type="journal article" date="2014" name="Int. J. Syst. Evol. Microbiol.">
        <title>Complete genome sequence of Corynebacterium casei LMG S-19264T (=DSM 44701T), isolated from a smear-ripened cheese.</title>
        <authorList>
            <consortium name="US DOE Joint Genome Institute (JGI-PGF)"/>
            <person name="Walter F."/>
            <person name="Albersmeier A."/>
            <person name="Kalinowski J."/>
            <person name="Ruckert C."/>
        </authorList>
    </citation>
    <scope>NUCLEOTIDE SEQUENCE [LARGE SCALE GENOMIC DNA]</scope>
    <source>
        <strain evidence="2 3">CECT 8670</strain>
    </source>
</reference>
<name>A0AAJ1QXT2_9FLAO</name>
<dbReference type="SUPFAM" id="SSF52540">
    <property type="entry name" value="P-loop containing nucleoside triphosphate hydrolases"/>
    <property type="match status" value="1"/>
</dbReference>
<dbReference type="RefSeq" id="WP_261973302.1">
    <property type="nucleotide sequence ID" value="NZ_CP103460.1"/>
</dbReference>
<evidence type="ECO:0000313" key="3">
    <source>
        <dbReference type="Proteomes" id="UP001228636"/>
    </source>
</evidence>
<protein>
    <submittedName>
        <fullName evidence="2">AAA family ATPase</fullName>
    </submittedName>
</protein>
<dbReference type="Gene3D" id="3.40.50.300">
    <property type="entry name" value="P-loop containing nucleotide triphosphate hydrolases"/>
    <property type="match status" value="2"/>
</dbReference>
<dbReference type="InterPro" id="IPR027417">
    <property type="entry name" value="P-loop_NTPase"/>
</dbReference>
<organism evidence="2 3">
    <name type="scientific">Polaribacter sejongensis</name>
    <dbReference type="NCBI Taxonomy" id="985043"/>
    <lineage>
        <taxon>Bacteria</taxon>
        <taxon>Pseudomonadati</taxon>
        <taxon>Bacteroidota</taxon>
        <taxon>Flavobacteriia</taxon>
        <taxon>Flavobacteriales</taxon>
        <taxon>Flavobacteriaceae</taxon>
    </lineage>
</organism>
<dbReference type="Pfam" id="PF13245">
    <property type="entry name" value="AAA_19"/>
    <property type="match status" value="1"/>
</dbReference>
<dbReference type="GO" id="GO:0043138">
    <property type="term" value="F:3'-5' DNA helicase activity"/>
    <property type="evidence" value="ECO:0007669"/>
    <property type="project" value="TreeGrafter"/>
</dbReference>
<dbReference type="GO" id="GO:0005829">
    <property type="term" value="C:cytosol"/>
    <property type="evidence" value="ECO:0007669"/>
    <property type="project" value="TreeGrafter"/>
</dbReference>
<dbReference type="Proteomes" id="UP001228636">
    <property type="component" value="Unassembled WGS sequence"/>
</dbReference>
<evidence type="ECO:0000259" key="1">
    <source>
        <dbReference type="Pfam" id="PF01443"/>
    </source>
</evidence>
<dbReference type="PANTHER" id="PTHR11070">
    <property type="entry name" value="UVRD / RECB / PCRA DNA HELICASE FAMILY MEMBER"/>
    <property type="match status" value="1"/>
</dbReference>
<feature type="domain" description="(+)RNA virus helicase C-terminal" evidence="1">
    <location>
        <begin position="397"/>
        <end position="466"/>
    </location>
</feature>
<dbReference type="GO" id="GO:0000725">
    <property type="term" value="P:recombinational repair"/>
    <property type="evidence" value="ECO:0007669"/>
    <property type="project" value="TreeGrafter"/>
</dbReference>
<sequence>MLNYLDFVTRQKSLLIAPAGYGKTHAISESLKITNGKQLILTHTHAGVSSIKEKLKKAKISPRDFNVETITSFAQKYVLAFYVKKDEIPKQEDSKVYYPFIIKEACKLIPLKPISAVISSTYEGLFVDEYQDCTIEQHKLILSLSKLLPTRILGDQLQGIFDFNNGDLVDFKSESMRGFNSNQFTLNTPWRWYNNNRKDLGDDLKLVRDKIIAEETIDLRNYKSIETHIINEKDLYNQGNPYVSKIWSILKNDKPLFIYPESTSINPRLSIIKKFRNNFSLIESIDHKDFYSFSKIIDNTDNKNIVNVIIVIAQKVFKKTDINNWFNDKGVKSKQKQEDKLLIESLKINFEKLKKEKSLLVISDSFLRIKDELKITCYRKDLFNSIKEALEDAHFNNITVYEAMVNRRNLIRRMGKKIYGNCIGTTLLTKGLEFDTVVLLNAHKYKCPKHLYVAMTRASKKLIIFTINPILNPY</sequence>
<dbReference type="AlphaFoldDB" id="A0AAJ1QXT2"/>
<dbReference type="PANTHER" id="PTHR11070:SF17">
    <property type="entry name" value="DNA HELICASE IV"/>
    <property type="match status" value="1"/>
</dbReference>
<dbReference type="GO" id="GO:0005524">
    <property type="term" value="F:ATP binding"/>
    <property type="evidence" value="ECO:0007669"/>
    <property type="project" value="InterPro"/>
</dbReference>
<dbReference type="EMBL" id="JAUFQH010000010">
    <property type="protein sequence ID" value="MDN3620196.1"/>
    <property type="molecule type" value="Genomic_DNA"/>
</dbReference>
<dbReference type="Pfam" id="PF01443">
    <property type="entry name" value="Viral_helicase1"/>
    <property type="match status" value="1"/>
</dbReference>
<evidence type="ECO:0000313" key="2">
    <source>
        <dbReference type="EMBL" id="MDN3620196.1"/>
    </source>
</evidence>
<dbReference type="GO" id="GO:0003677">
    <property type="term" value="F:DNA binding"/>
    <property type="evidence" value="ECO:0007669"/>
    <property type="project" value="InterPro"/>
</dbReference>
<accession>A0AAJ1QXT2</accession>
<comment type="caution">
    <text evidence="2">The sequence shown here is derived from an EMBL/GenBank/DDBJ whole genome shotgun (WGS) entry which is preliminary data.</text>
</comment>
<dbReference type="InterPro" id="IPR027351">
    <property type="entry name" value="(+)RNA_virus_helicase_core_dom"/>
</dbReference>